<dbReference type="Proteomes" id="UP000246077">
    <property type="component" value="Unassembled WGS sequence"/>
</dbReference>
<dbReference type="GO" id="GO:0019867">
    <property type="term" value="C:outer membrane"/>
    <property type="evidence" value="ECO:0007669"/>
    <property type="project" value="InterPro"/>
</dbReference>
<feature type="chain" id="PRO_5016397175" evidence="2">
    <location>
        <begin position="25"/>
        <end position="214"/>
    </location>
</feature>
<keyword evidence="2" id="KW-0732">Signal</keyword>
<keyword evidence="4" id="KW-1185">Reference proteome</keyword>
<gene>
    <name evidence="3" type="ORF">DKG75_00770</name>
</gene>
<proteinExistence type="inferred from homology"/>
<evidence type="ECO:0000256" key="1">
    <source>
        <dbReference type="ARBA" id="ARBA00009330"/>
    </source>
</evidence>
<comment type="caution">
    <text evidence="3">The sequence shown here is derived from an EMBL/GenBank/DDBJ whole genome shotgun (WGS) entry which is preliminary data.</text>
</comment>
<reference evidence="4" key="1">
    <citation type="submission" date="2018-05" db="EMBL/GenBank/DDBJ databases">
        <title>Zavarzinia sp. HR-AS.</title>
        <authorList>
            <person name="Lee Y."/>
            <person name="Jeon C.O."/>
        </authorList>
    </citation>
    <scope>NUCLEOTIDE SEQUENCE [LARGE SCALE GENOMIC DNA]</scope>
    <source>
        <strain evidence="4">DSM 1231</strain>
    </source>
</reference>
<dbReference type="GO" id="GO:0055085">
    <property type="term" value="P:transmembrane transport"/>
    <property type="evidence" value="ECO:0007669"/>
    <property type="project" value="TreeGrafter"/>
</dbReference>
<dbReference type="PANTHER" id="PTHR36920:SF1">
    <property type="entry name" value="OUTER MEMBRANE PROTEIN W"/>
    <property type="match status" value="1"/>
</dbReference>
<dbReference type="SUPFAM" id="SSF56925">
    <property type="entry name" value="OMPA-like"/>
    <property type="match status" value="1"/>
</dbReference>
<dbReference type="Gene3D" id="2.40.160.20">
    <property type="match status" value="1"/>
</dbReference>
<dbReference type="InterPro" id="IPR011250">
    <property type="entry name" value="OMP/PagP_B-barrel"/>
</dbReference>
<accession>A0A317E7U4</accession>
<evidence type="ECO:0000256" key="2">
    <source>
        <dbReference type="SAM" id="SignalP"/>
    </source>
</evidence>
<evidence type="ECO:0000313" key="4">
    <source>
        <dbReference type="Proteomes" id="UP000246077"/>
    </source>
</evidence>
<dbReference type="RefSeq" id="WP_109919171.1">
    <property type="nucleotide sequence ID" value="NZ_QGLF01000001.1"/>
</dbReference>
<dbReference type="InterPro" id="IPR005618">
    <property type="entry name" value="OMPW"/>
</dbReference>
<name>A0A317E7U4_9PROT</name>
<protein>
    <submittedName>
        <fullName evidence="3">OmpW family protein</fullName>
    </submittedName>
</protein>
<dbReference type="OrthoDB" id="9807574at2"/>
<organism evidence="3 4">
    <name type="scientific">Zavarzinia compransoris</name>
    <dbReference type="NCBI Taxonomy" id="1264899"/>
    <lineage>
        <taxon>Bacteria</taxon>
        <taxon>Pseudomonadati</taxon>
        <taxon>Pseudomonadota</taxon>
        <taxon>Alphaproteobacteria</taxon>
        <taxon>Rhodospirillales</taxon>
        <taxon>Zavarziniaceae</taxon>
        <taxon>Zavarzinia</taxon>
    </lineage>
</organism>
<comment type="similarity">
    <text evidence="1">Belongs to the OmpW/AlkL family.</text>
</comment>
<evidence type="ECO:0000313" key="3">
    <source>
        <dbReference type="EMBL" id="PWR23137.1"/>
    </source>
</evidence>
<dbReference type="AlphaFoldDB" id="A0A317E7U4"/>
<feature type="signal peptide" evidence="2">
    <location>
        <begin position="1"/>
        <end position="24"/>
    </location>
</feature>
<sequence length="214" mass="22878">MKRTTGLALAALVLAAGTARPAKAEGESPWQVRGRALFVLPEESGALSTGGTRIPGDVSIDTSVIPELDITYFFTPNVAVELILGTTRHNAKAVNTPLGTADLGDVWLLPPTLTLQYHFAPDGKIRPYIGAGVNYTIFYGKDEPSGLSVDYKNNFGWALQAGVDIPIDDHWSLNVDVKKVFLSTDVKVRGLAVPVDADVDIDPTLVGVGVGYRF</sequence>
<dbReference type="PANTHER" id="PTHR36920">
    <property type="match status" value="1"/>
</dbReference>
<dbReference type="EMBL" id="QGLF01000001">
    <property type="protein sequence ID" value="PWR23137.1"/>
    <property type="molecule type" value="Genomic_DNA"/>
</dbReference>
<dbReference type="Pfam" id="PF03922">
    <property type="entry name" value="OmpW"/>
    <property type="match status" value="1"/>
</dbReference>